<keyword evidence="11" id="KW-1185">Reference proteome</keyword>
<evidence type="ECO:0000256" key="3">
    <source>
        <dbReference type="ARBA" id="ARBA00022989"/>
    </source>
</evidence>
<dbReference type="OrthoDB" id="9770329at2"/>
<dbReference type="Pfam" id="PF04116">
    <property type="entry name" value="FA_hydroxylase"/>
    <property type="match status" value="1"/>
</dbReference>
<name>A0A4D7JK88_9BACT</name>
<evidence type="ECO:0000259" key="9">
    <source>
        <dbReference type="Pfam" id="PF04116"/>
    </source>
</evidence>
<dbReference type="PANTHER" id="PTHR21624:SF1">
    <property type="entry name" value="ALKYLGLYCEROL MONOOXYGENASE"/>
    <property type="match status" value="1"/>
</dbReference>
<dbReference type="GO" id="GO:0016020">
    <property type="term" value="C:membrane"/>
    <property type="evidence" value="ECO:0007669"/>
    <property type="project" value="GOC"/>
</dbReference>
<dbReference type="RefSeq" id="WP_137090702.1">
    <property type="nucleotide sequence ID" value="NZ_CP028923.1"/>
</dbReference>
<dbReference type="InterPro" id="IPR051689">
    <property type="entry name" value="Sterol_desaturase/TMEM195"/>
</dbReference>
<feature type="transmembrane region" description="Helical" evidence="8">
    <location>
        <begin position="20"/>
        <end position="40"/>
    </location>
</feature>
<comment type="subcellular location">
    <subcellularLocation>
        <location evidence="1">Endomembrane system</location>
        <topology evidence="1">Multi-pass membrane protein</topology>
    </subcellularLocation>
</comment>
<dbReference type="GO" id="GO:0006643">
    <property type="term" value="P:membrane lipid metabolic process"/>
    <property type="evidence" value="ECO:0007669"/>
    <property type="project" value="TreeGrafter"/>
</dbReference>
<dbReference type="GO" id="GO:0008610">
    <property type="term" value="P:lipid biosynthetic process"/>
    <property type="evidence" value="ECO:0007669"/>
    <property type="project" value="InterPro"/>
</dbReference>
<evidence type="ECO:0000256" key="8">
    <source>
        <dbReference type="SAM" id="Phobius"/>
    </source>
</evidence>
<feature type="region of interest" description="Disordered" evidence="7">
    <location>
        <begin position="293"/>
        <end position="314"/>
    </location>
</feature>
<dbReference type="AlphaFoldDB" id="A0A4D7JK88"/>
<feature type="domain" description="Fatty acid hydroxylase" evidence="9">
    <location>
        <begin position="94"/>
        <end position="227"/>
    </location>
</feature>
<dbReference type="KEGG" id="fpf:DCC35_10345"/>
<evidence type="ECO:0000313" key="10">
    <source>
        <dbReference type="EMBL" id="QCK15117.1"/>
    </source>
</evidence>
<keyword evidence="5" id="KW-0443">Lipid metabolism</keyword>
<feature type="transmembrane region" description="Helical" evidence="8">
    <location>
        <begin position="52"/>
        <end position="79"/>
    </location>
</feature>
<dbReference type="Proteomes" id="UP000298616">
    <property type="component" value="Chromosome"/>
</dbReference>
<evidence type="ECO:0000256" key="7">
    <source>
        <dbReference type="SAM" id="MobiDB-lite"/>
    </source>
</evidence>
<evidence type="ECO:0000313" key="11">
    <source>
        <dbReference type="Proteomes" id="UP000298616"/>
    </source>
</evidence>
<keyword evidence="3 8" id="KW-1133">Transmembrane helix</keyword>
<proteinExistence type="predicted"/>
<feature type="transmembrane region" description="Helical" evidence="8">
    <location>
        <begin position="91"/>
        <end position="107"/>
    </location>
</feature>
<dbReference type="EMBL" id="CP028923">
    <property type="protein sequence ID" value="QCK15117.1"/>
    <property type="molecule type" value="Genomic_DNA"/>
</dbReference>
<keyword evidence="4" id="KW-0560">Oxidoreductase</keyword>
<reference evidence="10 11" key="1">
    <citation type="submission" date="2018-04" db="EMBL/GenBank/DDBJ databases">
        <title>Complete genome uncultured novel isolate.</title>
        <authorList>
            <person name="Merlino G."/>
        </authorList>
    </citation>
    <scope>NUCLEOTIDE SEQUENCE [LARGE SCALE GENOMIC DNA]</scope>
    <source>
        <strain evidence="11">R1DC9</strain>
    </source>
</reference>
<dbReference type="PANTHER" id="PTHR21624">
    <property type="entry name" value="STEROL DESATURASE-RELATED PROTEIN"/>
    <property type="match status" value="1"/>
</dbReference>
<sequence>MQEEKLTYEMVQNMGLPNIIAYAAPVMITLVIIEWVVSYYQNKDKYDGKDTVAATAVGLVNVALGASIKIVTFGLAIFFYNLVPWNVPPTWWSFILCIVWIDFWRYVSHRIGHESRFWWATHVTHHSSKKYNLSVSFRLGWTQYLKVIFFIPVFIVGFNPVVFFICHQIEVLYQFWIHSAYIKKLPRPIEYIFTTPSHHRVHHATNPQYIDKNYGSTLIIWDRMFGTFEPEVEKPIYGITKELDKPYNPVYLCFHEWMDIVRDIKKAKSLKQAWTLTFSSPTKISVLQEEGKLPSFETESKDNSGKKDSKKAAA</sequence>
<organism evidence="10 11">
    <name type="scientific">Mangrovivirga cuniculi</name>
    <dbReference type="NCBI Taxonomy" id="2715131"/>
    <lineage>
        <taxon>Bacteria</taxon>
        <taxon>Pseudomonadati</taxon>
        <taxon>Bacteroidota</taxon>
        <taxon>Cytophagia</taxon>
        <taxon>Cytophagales</taxon>
        <taxon>Mangrovivirgaceae</taxon>
        <taxon>Mangrovivirga</taxon>
    </lineage>
</organism>
<evidence type="ECO:0000256" key="5">
    <source>
        <dbReference type="ARBA" id="ARBA00023098"/>
    </source>
</evidence>
<dbReference type="GO" id="GO:0050479">
    <property type="term" value="F:glyceryl-ether monooxygenase activity"/>
    <property type="evidence" value="ECO:0007669"/>
    <property type="project" value="TreeGrafter"/>
</dbReference>
<dbReference type="GO" id="GO:0005506">
    <property type="term" value="F:iron ion binding"/>
    <property type="evidence" value="ECO:0007669"/>
    <property type="project" value="InterPro"/>
</dbReference>
<feature type="transmembrane region" description="Helical" evidence="8">
    <location>
        <begin position="144"/>
        <end position="165"/>
    </location>
</feature>
<feature type="compositionally biased region" description="Basic and acidic residues" evidence="7">
    <location>
        <begin position="298"/>
        <end position="314"/>
    </location>
</feature>
<dbReference type="GO" id="GO:0012505">
    <property type="term" value="C:endomembrane system"/>
    <property type="evidence" value="ECO:0007669"/>
    <property type="project" value="UniProtKB-SubCell"/>
</dbReference>
<evidence type="ECO:0000256" key="6">
    <source>
        <dbReference type="ARBA" id="ARBA00023136"/>
    </source>
</evidence>
<gene>
    <name evidence="10" type="ORF">DCC35_10345</name>
</gene>
<protein>
    <submittedName>
        <fullName evidence="10">Fatty acid hydroxylase</fullName>
    </submittedName>
</protein>
<evidence type="ECO:0000256" key="4">
    <source>
        <dbReference type="ARBA" id="ARBA00023002"/>
    </source>
</evidence>
<accession>A0A4D7JK88</accession>
<evidence type="ECO:0000256" key="1">
    <source>
        <dbReference type="ARBA" id="ARBA00004127"/>
    </source>
</evidence>
<keyword evidence="6 8" id="KW-0472">Membrane</keyword>
<evidence type="ECO:0000256" key="2">
    <source>
        <dbReference type="ARBA" id="ARBA00022692"/>
    </source>
</evidence>
<dbReference type="InterPro" id="IPR006694">
    <property type="entry name" value="Fatty_acid_hydroxylase"/>
</dbReference>
<keyword evidence="2 8" id="KW-0812">Transmembrane</keyword>